<comment type="caution">
    <text evidence="1">The sequence shown here is derived from an EMBL/GenBank/DDBJ whole genome shotgun (WGS) entry which is preliminary data.</text>
</comment>
<sequence length="60" mass="6904">FTLQQNRKYSNKDDLISLLHEYKDAENEITDTEILALTLNILLAATEPITLCIKNEIQIN</sequence>
<feature type="non-terminal residue" evidence="1">
    <location>
        <position position="1"/>
    </location>
</feature>
<dbReference type="Proteomes" id="UP001200271">
    <property type="component" value="Unassembled WGS sequence"/>
</dbReference>
<reference evidence="1" key="1">
    <citation type="journal article" date="2021" name="Front Med (Lausanne)">
        <title>The Prevalence and Determinants of Fusidic Acid Resistance Among Methicillin-Resistant Staphylococcus aureus Clinical Isolates in China.</title>
        <authorList>
            <person name="Zhao H."/>
            <person name="Wang X."/>
            <person name="Wang B."/>
            <person name="Xu Y."/>
            <person name="Rao L."/>
            <person name="Wan B."/>
            <person name="Guo Y."/>
            <person name="Wu X."/>
            <person name="Yu J."/>
            <person name="Chen L."/>
            <person name="Li M."/>
            <person name="Yu F."/>
        </authorList>
    </citation>
    <scope>NUCLEOTIDE SEQUENCE</scope>
    <source>
        <strain evidence="1">NC-4</strain>
    </source>
</reference>
<protein>
    <submittedName>
        <fullName evidence="1">Uncharacterized protein</fullName>
    </submittedName>
</protein>
<dbReference type="GO" id="GO:0020037">
    <property type="term" value="F:heme binding"/>
    <property type="evidence" value="ECO:0007669"/>
    <property type="project" value="InterPro"/>
</dbReference>
<evidence type="ECO:0000313" key="1">
    <source>
        <dbReference type="EMBL" id="MCE3364158.1"/>
    </source>
</evidence>
<dbReference type="GO" id="GO:0005506">
    <property type="term" value="F:iron ion binding"/>
    <property type="evidence" value="ECO:0007669"/>
    <property type="project" value="InterPro"/>
</dbReference>
<reference evidence="1" key="2">
    <citation type="submission" date="2023-08" db="EMBL/GenBank/DDBJ databases">
        <authorList>
            <person name="Zhao H."/>
            <person name="Wang X."/>
        </authorList>
    </citation>
    <scope>NUCLEOTIDE SEQUENCE</scope>
    <source>
        <strain evidence="1">NC-4</strain>
    </source>
</reference>
<dbReference type="AlphaFoldDB" id="A0AAW4YC24"/>
<accession>A0AAW4YC24</accession>
<dbReference type="GO" id="GO:0004497">
    <property type="term" value="F:monooxygenase activity"/>
    <property type="evidence" value="ECO:0007669"/>
    <property type="project" value="InterPro"/>
</dbReference>
<organism evidence="1 2">
    <name type="scientific">Staphylococcus aureus</name>
    <dbReference type="NCBI Taxonomy" id="1280"/>
    <lineage>
        <taxon>Bacteria</taxon>
        <taxon>Bacillati</taxon>
        <taxon>Bacillota</taxon>
        <taxon>Bacilli</taxon>
        <taxon>Bacillales</taxon>
        <taxon>Staphylococcaceae</taxon>
        <taxon>Staphylococcus</taxon>
    </lineage>
</organism>
<proteinExistence type="predicted"/>
<evidence type="ECO:0000313" key="2">
    <source>
        <dbReference type="Proteomes" id="UP001200271"/>
    </source>
</evidence>
<name>A0AAW4YC24_STAAU</name>
<dbReference type="GO" id="GO:0016705">
    <property type="term" value="F:oxidoreductase activity, acting on paired donors, with incorporation or reduction of molecular oxygen"/>
    <property type="evidence" value="ECO:0007669"/>
    <property type="project" value="InterPro"/>
</dbReference>
<dbReference type="SUPFAM" id="SSF48264">
    <property type="entry name" value="Cytochrome P450"/>
    <property type="match status" value="1"/>
</dbReference>
<dbReference type="EMBL" id="JAIUEN010000588">
    <property type="protein sequence ID" value="MCE3364158.1"/>
    <property type="molecule type" value="Genomic_DNA"/>
</dbReference>
<dbReference type="InterPro" id="IPR036396">
    <property type="entry name" value="Cyt_P450_sf"/>
</dbReference>
<gene>
    <name evidence="1" type="ORF">LB359_18195</name>
</gene>